<evidence type="ECO:0000256" key="1">
    <source>
        <dbReference type="SAM" id="Phobius"/>
    </source>
</evidence>
<feature type="non-terminal residue" evidence="2">
    <location>
        <position position="77"/>
    </location>
</feature>
<accession>X1B9L1</accession>
<evidence type="ECO:0008006" key="3">
    <source>
        <dbReference type="Google" id="ProtNLM"/>
    </source>
</evidence>
<comment type="caution">
    <text evidence="2">The sequence shown here is derived from an EMBL/GenBank/DDBJ whole genome shotgun (WGS) entry which is preliminary data.</text>
</comment>
<name>X1B9L1_9ZZZZ</name>
<keyword evidence="1" id="KW-0472">Membrane</keyword>
<protein>
    <recommendedName>
        <fullName evidence="3">Major facilitator superfamily (MFS) profile domain-containing protein</fullName>
    </recommendedName>
</protein>
<dbReference type="EMBL" id="BART01013514">
    <property type="protein sequence ID" value="GAG77947.1"/>
    <property type="molecule type" value="Genomic_DNA"/>
</dbReference>
<feature type="transmembrane region" description="Helical" evidence="1">
    <location>
        <begin position="24"/>
        <end position="44"/>
    </location>
</feature>
<dbReference type="AlphaFoldDB" id="X1B9L1"/>
<organism evidence="2">
    <name type="scientific">marine sediment metagenome</name>
    <dbReference type="NCBI Taxonomy" id="412755"/>
    <lineage>
        <taxon>unclassified sequences</taxon>
        <taxon>metagenomes</taxon>
        <taxon>ecological metagenomes</taxon>
    </lineage>
</organism>
<gene>
    <name evidence="2" type="ORF">S01H4_27589</name>
</gene>
<reference evidence="2" key="1">
    <citation type="journal article" date="2014" name="Front. Microbiol.">
        <title>High frequency of phylogenetically diverse reductive dehalogenase-homologous genes in deep subseafloor sedimentary metagenomes.</title>
        <authorList>
            <person name="Kawai M."/>
            <person name="Futagami T."/>
            <person name="Toyoda A."/>
            <person name="Takaki Y."/>
            <person name="Nishi S."/>
            <person name="Hori S."/>
            <person name="Arai W."/>
            <person name="Tsubouchi T."/>
            <person name="Morono Y."/>
            <person name="Uchiyama I."/>
            <person name="Ito T."/>
            <person name="Fujiyama A."/>
            <person name="Inagaki F."/>
            <person name="Takami H."/>
        </authorList>
    </citation>
    <scope>NUCLEOTIDE SEQUENCE</scope>
    <source>
        <strain evidence="2">Expedition CK06-06</strain>
    </source>
</reference>
<keyword evidence="1" id="KW-0812">Transmembrane</keyword>
<keyword evidence="1" id="KW-1133">Transmembrane helix</keyword>
<proteinExistence type="predicted"/>
<sequence>MAFVNDSVKVMGIHLSPGVRKSNFFSWFYVAFFSTLMLAFLNAFQPFILTSFLGVPKEDLGKYTGMILVFSEIVIIT</sequence>
<evidence type="ECO:0000313" key="2">
    <source>
        <dbReference type="EMBL" id="GAG77947.1"/>
    </source>
</evidence>